<evidence type="ECO:0000313" key="3">
    <source>
        <dbReference type="Proteomes" id="UP000230179"/>
    </source>
</evidence>
<dbReference type="Proteomes" id="UP000230179">
    <property type="component" value="Unassembled WGS sequence"/>
</dbReference>
<comment type="caution">
    <text evidence="2">The sequence shown here is derived from an EMBL/GenBank/DDBJ whole genome shotgun (WGS) entry which is preliminary data.</text>
</comment>
<keyword evidence="1" id="KW-1133">Transmembrane helix</keyword>
<protein>
    <recommendedName>
        <fullName evidence="4">Prepilin-type N-terminal cleavage/methylation domain-containing protein</fullName>
    </recommendedName>
</protein>
<dbReference type="SUPFAM" id="SSF54523">
    <property type="entry name" value="Pili subunits"/>
    <property type="match status" value="1"/>
</dbReference>
<evidence type="ECO:0008006" key="4">
    <source>
        <dbReference type="Google" id="ProtNLM"/>
    </source>
</evidence>
<dbReference type="Pfam" id="PF07963">
    <property type="entry name" value="N_methyl"/>
    <property type="match status" value="1"/>
</dbReference>
<name>A0A2H0U919_9BACT</name>
<dbReference type="EMBL" id="PFBL01000024">
    <property type="protein sequence ID" value="PIR82913.1"/>
    <property type="molecule type" value="Genomic_DNA"/>
</dbReference>
<evidence type="ECO:0000256" key="1">
    <source>
        <dbReference type="SAM" id="Phobius"/>
    </source>
</evidence>
<organism evidence="2 3">
    <name type="scientific">Candidatus Kaiserbacteria bacterium CG10_big_fil_rev_8_21_14_0_10_56_12</name>
    <dbReference type="NCBI Taxonomy" id="1974611"/>
    <lineage>
        <taxon>Bacteria</taxon>
        <taxon>Candidatus Kaiseribacteriota</taxon>
    </lineage>
</organism>
<proteinExistence type="predicted"/>
<dbReference type="PROSITE" id="PS00409">
    <property type="entry name" value="PROKAR_NTER_METHYL"/>
    <property type="match status" value="1"/>
</dbReference>
<dbReference type="NCBIfam" id="TIGR02532">
    <property type="entry name" value="IV_pilin_GFxxxE"/>
    <property type="match status" value="1"/>
</dbReference>
<keyword evidence="1" id="KW-0472">Membrane</keyword>
<gene>
    <name evidence="2" type="ORF">COU19_03185</name>
</gene>
<feature type="transmembrane region" description="Helical" evidence="1">
    <location>
        <begin position="21"/>
        <end position="40"/>
    </location>
</feature>
<keyword evidence="1" id="KW-0812">Transmembrane</keyword>
<dbReference type="AlphaFoldDB" id="A0A2H0U919"/>
<dbReference type="InterPro" id="IPR012902">
    <property type="entry name" value="N_methyl_site"/>
</dbReference>
<evidence type="ECO:0000313" key="2">
    <source>
        <dbReference type="EMBL" id="PIR82913.1"/>
    </source>
</evidence>
<sequence length="230" mass="24424">MESPLSPHHVMKRSRHAGVTLLELLVVMAIIGILSTVIIVSQSTFNKTVLLSSAAYDVALAIRSTETFGLGSRVTESDTYTNSGYGIHFVADAPTFLIFVDNDPPANGCHTLPVTGASSPAAIPGNCMYIPASSPPTDPTVQTYTLGNRVNITNLCIYSNSSKWQCNKSSLNIVSSRPNTTTYLSVGGEAYNQSYTKAYLTLASTQGGEASVCIYTTGIVSLVSDPQLQC</sequence>
<dbReference type="InterPro" id="IPR045584">
    <property type="entry name" value="Pilin-like"/>
</dbReference>
<accession>A0A2H0U919</accession>
<reference evidence="3" key="1">
    <citation type="submission" date="2017-09" db="EMBL/GenBank/DDBJ databases">
        <title>Depth-based differentiation of microbial function through sediment-hosted aquifers and enrichment of novel symbionts in the deep terrestrial subsurface.</title>
        <authorList>
            <person name="Probst A.J."/>
            <person name="Ladd B."/>
            <person name="Jarett J.K."/>
            <person name="Geller-Mcgrath D.E."/>
            <person name="Sieber C.M.K."/>
            <person name="Emerson J.B."/>
            <person name="Anantharaman K."/>
            <person name="Thomas B.C."/>
            <person name="Malmstrom R."/>
            <person name="Stieglmeier M."/>
            <person name="Klingl A."/>
            <person name="Woyke T."/>
            <person name="Ryan C.M."/>
            <person name="Banfield J.F."/>
        </authorList>
    </citation>
    <scope>NUCLEOTIDE SEQUENCE [LARGE SCALE GENOMIC DNA]</scope>
</reference>